<organism evidence="2 3">
    <name type="scientific">Bacillus kandeliae</name>
    <dbReference type="NCBI Taxonomy" id="3129297"/>
    <lineage>
        <taxon>Bacteria</taxon>
        <taxon>Bacillati</taxon>
        <taxon>Bacillota</taxon>
        <taxon>Bacilli</taxon>
        <taxon>Bacillales</taxon>
        <taxon>Bacillaceae</taxon>
        <taxon>Bacillus</taxon>
    </lineage>
</organism>
<reference evidence="2 3" key="1">
    <citation type="submission" date="2024-02" db="EMBL/GenBank/DDBJ databases">
        <title>Seven novel Bacillus-like species.</title>
        <authorList>
            <person name="Liu G."/>
        </authorList>
    </citation>
    <scope>NUCLEOTIDE SEQUENCE [LARGE SCALE GENOMIC DNA]</scope>
    <source>
        <strain evidence="2 3">FJAT-52991</strain>
    </source>
</reference>
<gene>
    <name evidence="2" type="ORF">WDJ61_09480</name>
</gene>
<dbReference type="InterPro" id="IPR054254">
    <property type="entry name" value="DUF6985"/>
</dbReference>
<evidence type="ECO:0000313" key="3">
    <source>
        <dbReference type="Proteomes" id="UP001387364"/>
    </source>
</evidence>
<protein>
    <submittedName>
        <fullName evidence="2">DUF2004 domain-containing protein</fullName>
    </submittedName>
</protein>
<dbReference type="RefSeq" id="WP_338749075.1">
    <property type="nucleotide sequence ID" value="NZ_CP147404.1"/>
</dbReference>
<dbReference type="Proteomes" id="UP001387364">
    <property type="component" value="Chromosome"/>
</dbReference>
<dbReference type="EMBL" id="CP147404">
    <property type="protein sequence ID" value="WXB91515.1"/>
    <property type="molecule type" value="Genomic_DNA"/>
</dbReference>
<accession>A0ABZ2N2F0</accession>
<evidence type="ECO:0000313" key="2">
    <source>
        <dbReference type="EMBL" id="WXB91515.1"/>
    </source>
</evidence>
<name>A0ABZ2N2F0_9BACI</name>
<proteinExistence type="predicted"/>
<feature type="domain" description="DUF6985" evidence="1">
    <location>
        <begin position="7"/>
        <end position="153"/>
    </location>
</feature>
<keyword evidence="3" id="KW-1185">Reference proteome</keyword>
<sequence>MTINDEVFGELEYEYIWFRYTTIEFFGQEAEIALMVDGEEDGKFDKEQYESYTSLMQNWDHLQQSLLPPILDYYKQKRHELGYDIEFNKDYPLIETTDQLLKRISLVGISIPYAGIFEGRAIGLTFDCTWDMENGLGLRLVNEKVTEIGYQDITC</sequence>
<evidence type="ECO:0000259" key="1">
    <source>
        <dbReference type="Pfam" id="PF22481"/>
    </source>
</evidence>
<dbReference type="Pfam" id="PF22481">
    <property type="entry name" value="DUF6985"/>
    <property type="match status" value="1"/>
</dbReference>